<keyword evidence="6" id="KW-0040">ANK repeat</keyword>
<evidence type="ECO:0000256" key="2">
    <source>
        <dbReference type="ARBA" id="ARBA00022448"/>
    </source>
</evidence>
<evidence type="ECO:0000256" key="4">
    <source>
        <dbReference type="ARBA" id="ARBA00022989"/>
    </source>
</evidence>
<feature type="transmembrane region" description="Helical" evidence="8">
    <location>
        <begin position="434"/>
        <end position="456"/>
    </location>
</feature>
<feature type="compositionally biased region" description="Basic and acidic residues" evidence="7">
    <location>
        <begin position="219"/>
        <end position="230"/>
    </location>
</feature>
<dbReference type="Pfam" id="PF12796">
    <property type="entry name" value="Ank_2"/>
    <property type="match status" value="1"/>
</dbReference>
<feature type="compositionally biased region" description="Basic residues" evidence="7">
    <location>
        <begin position="750"/>
        <end position="765"/>
    </location>
</feature>
<dbReference type="InterPro" id="IPR005828">
    <property type="entry name" value="MFS_sugar_transport-like"/>
</dbReference>
<dbReference type="AlphaFoldDB" id="A0AA36I2N3"/>
<evidence type="ECO:0000256" key="6">
    <source>
        <dbReference type="PROSITE-ProRule" id="PRU00023"/>
    </source>
</evidence>
<feature type="transmembrane region" description="Helical" evidence="8">
    <location>
        <begin position="608"/>
        <end position="627"/>
    </location>
</feature>
<dbReference type="PANTHER" id="PTHR23511">
    <property type="entry name" value="SYNAPTIC VESICLE GLYCOPROTEIN 2"/>
    <property type="match status" value="1"/>
</dbReference>
<evidence type="ECO:0000313" key="9">
    <source>
        <dbReference type="EMBL" id="CAJ1378603.1"/>
    </source>
</evidence>
<feature type="transmembrane region" description="Helical" evidence="8">
    <location>
        <begin position="463"/>
        <end position="482"/>
    </location>
</feature>
<dbReference type="GO" id="GO:0022857">
    <property type="term" value="F:transmembrane transporter activity"/>
    <property type="evidence" value="ECO:0007669"/>
    <property type="project" value="InterPro"/>
</dbReference>
<gene>
    <name evidence="9" type="ORF">EVOR1521_LOCUS7103</name>
</gene>
<evidence type="ECO:0000256" key="7">
    <source>
        <dbReference type="SAM" id="MobiDB-lite"/>
    </source>
</evidence>
<evidence type="ECO:0000256" key="3">
    <source>
        <dbReference type="ARBA" id="ARBA00022692"/>
    </source>
</evidence>
<dbReference type="SUPFAM" id="SSF48403">
    <property type="entry name" value="Ankyrin repeat"/>
    <property type="match status" value="1"/>
</dbReference>
<keyword evidence="2" id="KW-0813">Transport</keyword>
<dbReference type="SMART" id="SM00248">
    <property type="entry name" value="ANK"/>
    <property type="match status" value="2"/>
</dbReference>
<dbReference type="PROSITE" id="PS50297">
    <property type="entry name" value="ANK_REP_REGION"/>
    <property type="match status" value="1"/>
</dbReference>
<name>A0AA36I2N3_9DINO</name>
<dbReference type="PROSITE" id="PS50088">
    <property type="entry name" value="ANK_REPEAT"/>
    <property type="match status" value="1"/>
</dbReference>
<feature type="region of interest" description="Disordered" evidence="7">
    <location>
        <begin position="211"/>
        <end position="241"/>
    </location>
</feature>
<organism evidence="9 10">
    <name type="scientific">Effrenium voratum</name>
    <dbReference type="NCBI Taxonomy" id="2562239"/>
    <lineage>
        <taxon>Eukaryota</taxon>
        <taxon>Sar</taxon>
        <taxon>Alveolata</taxon>
        <taxon>Dinophyceae</taxon>
        <taxon>Suessiales</taxon>
        <taxon>Symbiodiniaceae</taxon>
        <taxon>Effrenium</taxon>
    </lineage>
</organism>
<accession>A0AA36I2N3</accession>
<evidence type="ECO:0000256" key="5">
    <source>
        <dbReference type="ARBA" id="ARBA00023136"/>
    </source>
</evidence>
<comment type="subcellular location">
    <subcellularLocation>
        <location evidence="1">Membrane</location>
        <topology evidence="1">Multi-pass membrane protein</topology>
    </subcellularLocation>
</comment>
<dbReference type="PANTHER" id="PTHR23511:SF34">
    <property type="entry name" value="SYNAPTIC VESICLE GLYCOPROTEIN 2"/>
    <property type="match status" value="1"/>
</dbReference>
<reference evidence="9" key="1">
    <citation type="submission" date="2023-08" db="EMBL/GenBank/DDBJ databases">
        <authorList>
            <person name="Chen Y."/>
            <person name="Shah S."/>
            <person name="Dougan E. K."/>
            <person name="Thang M."/>
            <person name="Chan C."/>
        </authorList>
    </citation>
    <scope>NUCLEOTIDE SEQUENCE</scope>
</reference>
<feature type="region of interest" description="Disordered" evidence="7">
    <location>
        <begin position="727"/>
        <end position="766"/>
    </location>
</feature>
<evidence type="ECO:0000256" key="1">
    <source>
        <dbReference type="ARBA" id="ARBA00004141"/>
    </source>
</evidence>
<feature type="repeat" description="ANK" evidence="6">
    <location>
        <begin position="919"/>
        <end position="951"/>
    </location>
</feature>
<proteinExistence type="predicted"/>
<keyword evidence="5 8" id="KW-0472">Membrane</keyword>
<dbReference type="Gene3D" id="1.20.1250.20">
    <property type="entry name" value="MFS general substrate transporter like domains"/>
    <property type="match status" value="1"/>
</dbReference>
<dbReference type="InterPro" id="IPR002110">
    <property type="entry name" value="Ankyrin_rpt"/>
</dbReference>
<sequence>MGFDPASLAECGSQEWLEIGETSQPYAGRRGGGASSRISLQMLRSASLPLGYGFHFDRDLRRVVLRHVSGVVIHGQPLLVSCDGTAFDAELSYHYCSLEDFCALIHQHQSLSPSIWTHRHTTKREPSAFQGQELARALKAETLCCAPLRQAPPLGTVQSEEADDEPLLLGRETDEETAPALAVEPRAEGESVVIPLLQHVPDQQEELAKFLETETSAEESPKPAPKEAQRPRKARPAVSKEKSVVQIAPAGKAFLLSAMLQWRMVRPTEAPQDVGWELPLKNLRVWVKLLEGGSWPQLSFRSTQGSGITATFGADRRCTLVGEQTVRSEAINTTECCFQLRVFGTGKCEFSLGGWRGSQVIDDLGVGWYHALVVLFCSGLMLADGAEMLMVSSIVGALDGDLEAGKITRGLLVSTSFLGMLLGNLLSGSVSGRYGRWCACMTSTVLLSFFGLLCSVIETMFQLFVTQFCLGLAIGVGGPASVTLLTETAPTRSRGTVSNSASFAFTLGEAWTALGLLLFMPELKGPWRLLCIWGVLPALLVAPFGLLVHESPSWLQLHERHHELRALLASIRRMHGKDEVDILVQPMLSTSSSGTFKILIQGEHCRTIGLGCTLAFVMNYLFFGTTFDFRRGRGRLDISIHGDAGGGSCRARRDLLGLVFAVAPKDRPHRSPAAPLRLQRDLQHLPDLRGLRPLWDRGPSGLRPQGNGERHVSSALPLRVRGAAGGAAGQRRGLLHEPGPCGLRGGSRALRGRQPHGPQRRPFHRQHGDSFCSRLCCGQPSGGGNLWQTSGHALPGDDKLRELADAARRLSGAALQPQVDAVDRTDVVGVAARGLVWTIADCLKAVTVAGGFAGQFLERLGHDALLDPALSQDLGRLLTADLKDASGMPVLSHAARCGEVAAVGALLDAKANVHARDASLCTALHYAAHEGHVEVAKALLQASASAFARNCSGATPRDVAILRWAPRIPGEGEAFEAEGGAWSARFAQDIKIKH</sequence>
<dbReference type="GO" id="GO:0016020">
    <property type="term" value="C:membrane"/>
    <property type="evidence" value="ECO:0007669"/>
    <property type="project" value="UniProtKB-SubCell"/>
</dbReference>
<dbReference type="Proteomes" id="UP001178507">
    <property type="component" value="Unassembled WGS sequence"/>
</dbReference>
<dbReference type="SUPFAM" id="SSF103473">
    <property type="entry name" value="MFS general substrate transporter"/>
    <property type="match status" value="1"/>
</dbReference>
<keyword evidence="3 8" id="KW-0812">Transmembrane</keyword>
<dbReference type="InterPro" id="IPR036770">
    <property type="entry name" value="Ankyrin_rpt-contain_sf"/>
</dbReference>
<keyword evidence="10" id="KW-1185">Reference proteome</keyword>
<dbReference type="Pfam" id="PF00083">
    <property type="entry name" value="Sugar_tr"/>
    <property type="match status" value="1"/>
</dbReference>
<comment type="caution">
    <text evidence="9">The sequence shown here is derived from an EMBL/GenBank/DDBJ whole genome shotgun (WGS) entry which is preliminary data.</text>
</comment>
<dbReference type="Gene3D" id="1.25.40.20">
    <property type="entry name" value="Ankyrin repeat-containing domain"/>
    <property type="match status" value="1"/>
</dbReference>
<feature type="transmembrane region" description="Helical" evidence="8">
    <location>
        <begin position="527"/>
        <end position="548"/>
    </location>
</feature>
<dbReference type="EMBL" id="CAUJNA010000557">
    <property type="protein sequence ID" value="CAJ1378603.1"/>
    <property type="molecule type" value="Genomic_DNA"/>
</dbReference>
<dbReference type="InterPro" id="IPR036259">
    <property type="entry name" value="MFS_trans_sf"/>
</dbReference>
<feature type="transmembrane region" description="Helical" evidence="8">
    <location>
        <begin position="410"/>
        <end position="428"/>
    </location>
</feature>
<protein>
    <submittedName>
        <fullName evidence="9">Uncharacterized protein</fullName>
    </submittedName>
</protein>
<evidence type="ECO:0000256" key="8">
    <source>
        <dbReference type="SAM" id="Phobius"/>
    </source>
</evidence>
<evidence type="ECO:0000313" key="10">
    <source>
        <dbReference type="Proteomes" id="UP001178507"/>
    </source>
</evidence>
<keyword evidence="4 8" id="KW-1133">Transmembrane helix</keyword>
<feature type="transmembrane region" description="Helical" evidence="8">
    <location>
        <begin position="502"/>
        <end position="520"/>
    </location>
</feature>